<dbReference type="Proteomes" id="UP000305948">
    <property type="component" value="Unassembled WGS sequence"/>
</dbReference>
<dbReference type="EMBL" id="ML213527">
    <property type="protein sequence ID" value="TFK46791.1"/>
    <property type="molecule type" value="Genomic_DNA"/>
</dbReference>
<dbReference type="AlphaFoldDB" id="A0A5C3MZ67"/>
<gene>
    <name evidence="1" type="ORF">OE88DRAFT_1637606</name>
</gene>
<keyword evidence="2" id="KW-1185">Reference proteome</keyword>
<name>A0A5C3MZ67_9AGAM</name>
<dbReference type="STRING" id="5364.A0A5C3MZ67"/>
<proteinExistence type="predicted"/>
<feature type="non-terminal residue" evidence="1">
    <location>
        <position position="1"/>
    </location>
</feature>
<evidence type="ECO:0000313" key="1">
    <source>
        <dbReference type="EMBL" id="TFK46791.1"/>
    </source>
</evidence>
<protein>
    <submittedName>
        <fullName evidence="1">Uncharacterized protein</fullName>
    </submittedName>
</protein>
<evidence type="ECO:0000313" key="2">
    <source>
        <dbReference type="Proteomes" id="UP000305948"/>
    </source>
</evidence>
<organism evidence="1 2">
    <name type="scientific">Heliocybe sulcata</name>
    <dbReference type="NCBI Taxonomy" id="5364"/>
    <lineage>
        <taxon>Eukaryota</taxon>
        <taxon>Fungi</taxon>
        <taxon>Dikarya</taxon>
        <taxon>Basidiomycota</taxon>
        <taxon>Agaricomycotina</taxon>
        <taxon>Agaricomycetes</taxon>
        <taxon>Gloeophyllales</taxon>
        <taxon>Gloeophyllaceae</taxon>
        <taxon>Heliocybe</taxon>
    </lineage>
</organism>
<accession>A0A5C3MZ67</accession>
<sequence length="212" mass="23804">RFRQVGTFGRKTVRRFGDSVGELKQFAAREYEDVLQCIIPVFEDLLPEPHNAVVLDLLFLTAYTHGLAKLWMHTDSSLAILRNVTGEFGKALRRFERVTCAAYVTLELPKEAAARARRHAKEIQMGDVRSSAASGTRKVRRFNAATYKIHAIGDYASTIDAFGTTDSYTTQIVSQPLRHCIHSLITLRRENKSTVEQKHGSVAPITRTTLLS</sequence>
<reference evidence="1 2" key="1">
    <citation type="journal article" date="2019" name="Nat. Ecol. Evol.">
        <title>Megaphylogeny resolves global patterns of mushroom evolution.</title>
        <authorList>
            <person name="Varga T."/>
            <person name="Krizsan K."/>
            <person name="Foldi C."/>
            <person name="Dima B."/>
            <person name="Sanchez-Garcia M."/>
            <person name="Sanchez-Ramirez S."/>
            <person name="Szollosi G.J."/>
            <person name="Szarkandi J.G."/>
            <person name="Papp V."/>
            <person name="Albert L."/>
            <person name="Andreopoulos W."/>
            <person name="Angelini C."/>
            <person name="Antonin V."/>
            <person name="Barry K.W."/>
            <person name="Bougher N.L."/>
            <person name="Buchanan P."/>
            <person name="Buyck B."/>
            <person name="Bense V."/>
            <person name="Catcheside P."/>
            <person name="Chovatia M."/>
            <person name="Cooper J."/>
            <person name="Damon W."/>
            <person name="Desjardin D."/>
            <person name="Finy P."/>
            <person name="Geml J."/>
            <person name="Haridas S."/>
            <person name="Hughes K."/>
            <person name="Justo A."/>
            <person name="Karasinski D."/>
            <person name="Kautmanova I."/>
            <person name="Kiss B."/>
            <person name="Kocsube S."/>
            <person name="Kotiranta H."/>
            <person name="LaButti K.M."/>
            <person name="Lechner B.E."/>
            <person name="Liimatainen K."/>
            <person name="Lipzen A."/>
            <person name="Lukacs Z."/>
            <person name="Mihaltcheva S."/>
            <person name="Morgado L.N."/>
            <person name="Niskanen T."/>
            <person name="Noordeloos M.E."/>
            <person name="Ohm R.A."/>
            <person name="Ortiz-Santana B."/>
            <person name="Ovrebo C."/>
            <person name="Racz N."/>
            <person name="Riley R."/>
            <person name="Savchenko A."/>
            <person name="Shiryaev A."/>
            <person name="Soop K."/>
            <person name="Spirin V."/>
            <person name="Szebenyi C."/>
            <person name="Tomsovsky M."/>
            <person name="Tulloss R.E."/>
            <person name="Uehling J."/>
            <person name="Grigoriev I.V."/>
            <person name="Vagvolgyi C."/>
            <person name="Papp T."/>
            <person name="Martin F.M."/>
            <person name="Miettinen O."/>
            <person name="Hibbett D.S."/>
            <person name="Nagy L.G."/>
        </authorList>
    </citation>
    <scope>NUCLEOTIDE SEQUENCE [LARGE SCALE GENOMIC DNA]</scope>
    <source>
        <strain evidence="1 2">OMC1185</strain>
    </source>
</reference>
<dbReference type="OrthoDB" id="3269417at2759"/>